<feature type="transmembrane region" description="Helical" evidence="1">
    <location>
        <begin position="169"/>
        <end position="188"/>
    </location>
</feature>
<organism evidence="2 3">
    <name type="scientific">Hyaloscypha bicolor E</name>
    <dbReference type="NCBI Taxonomy" id="1095630"/>
    <lineage>
        <taxon>Eukaryota</taxon>
        <taxon>Fungi</taxon>
        <taxon>Dikarya</taxon>
        <taxon>Ascomycota</taxon>
        <taxon>Pezizomycotina</taxon>
        <taxon>Leotiomycetes</taxon>
        <taxon>Helotiales</taxon>
        <taxon>Hyaloscyphaceae</taxon>
        <taxon>Hyaloscypha</taxon>
        <taxon>Hyaloscypha bicolor</taxon>
    </lineage>
</organism>
<dbReference type="AlphaFoldDB" id="A0A2J6T4C3"/>
<keyword evidence="1" id="KW-0472">Membrane</keyword>
<keyword evidence="1" id="KW-0812">Transmembrane</keyword>
<evidence type="ECO:0000256" key="1">
    <source>
        <dbReference type="SAM" id="Phobius"/>
    </source>
</evidence>
<reference evidence="2 3" key="1">
    <citation type="submission" date="2016-04" db="EMBL/GenBank/DDBJ databases">
        <title>A degradative enzymes factory behind the ericoid mycorrhizal symbiosis.</title>
        <authorList>
            <consortium name="DOE Joint Genome Institute"/>
            <person name="Martino E."/>
            <person name="Morin E."/>
            <person name="Grelet G."/>
            <person name="Kuo A."/>
            <person name="Kohler A."/>
            <person name="Daghino S."/>
            <person name="Barry K."/>
            <person name="Choi C."/>
            <person name="Cichocki N."/>
            <person name="Clum A."/>
            <person name="Copeland A."/>
            <person name="Hainaut M."/>
            <person name="Haridas S."/>
            <person name="Labutti K."/>
            <person name="Lindquist E."/>
            <person name="Lipzen A."/>
            <person name="Khouja H.-R."/>
            <person name="Murat C."/>
            <person name="Ohm R."/>
            <person name="Olson A."/>
            <person name="Spatafora J."/>
            <person name="Veneault-Fourrey C."/>
            <person name="Henrissat B."/>
            <person name="Grigoriev I."/>
            <person name="Martin F."/>
            <person name="Perotto S."/>
        </authorList>
    </citation>
    <scope>NUCLEOTIDE SEQUENCE [LARGE SCALE GENOMIC DNA]</scope>
    <source>
        <strain evidence="2 3">E</strain>
    </source>
</reference>
<feature type="transmembrane region" description="Helical" evidence="1">
    <location>
        <begin position="94"/>
        <end position="118"/>
    </location>
</feature>
<dbReference type="OrthoDB" id="3558126at2759"/>
<evidence type="ECO:0000313" key="3">
    <source>
        <dbReference type="Proteomes" id="UP000235371"/>
    </source>
</evidence>
<gene>
    <name evidence="2" type="ORF">K444DRAFT_26695</name>
</gene>
<dbReference type="GeneID" id="36579531"/>
<evidence type="ECO:0000313" key="2">
    <source>
        <dbReference type="EMBL" id="PMD57881.1"/>
    </source>
</evidence>
<feature type="transmembrane region" description="Helical" evidence="1">
    <location>
        <begin position="139"/>
        <end position="157"/>
    </location>
</feature>
<proteinExistence type="predicted"/>
<sequence length="210" mass="23521">MLIARARDWDFTMNSEADSAPFFHLASPPQSPGGSPILPISQNTPPSASFPTGVDSGPTCNITIMPTFGIKALSAVLAFFAFLILIVGESDHDSFIVAEIFLVLQSMWNILMIAGYYLRGSQRRHANEANEKKIRFVDMGLIVGLVLSLSVGYLVFAGTRRWYYSNWNWFWGCLLGWIVVISQTIIIVGGQQFDKKRITIKIRLVENMER</sequence>
<protein>
    <submittedName>
        <fullName evidence="2">Uncharacterized protein</fullName>
    </submittedName>
</protein>
<feature type="transmembrane region" description="Helical" evidence="1">
    <location>
        <begin position="68"/>
        <end position="88"/>
    </location>
</feature>
<accession>A0A2J6T4C3</accession>
<keyword evidence="1" id="KW-1133">Transmembrane helix</keyword>
<dbReference type="EMBL" id="KZ613843">
    <property type="protein sequence ID" value="PMD57881.1"/>
    <property type="molecule type" value="Genomic_DNA"/>
</dbReference>
<name>A0A2J6T4C3_9HELO</name>
<dbReference type="InParanoid" id="A0A2J6T4C3"/>
<dbReference type="Proteomes" id="UP000235371">
    <property type="component" value="Unassembled WGS sequence"/>
</dbReference>
<keyword evidence="3" id="KW-1185">Reference proteome</keyword>
<dbReference type="RefSeq" id="XP_024734785.1">
    <property type="nucleotide sequence ID" value="XM_024871449.1"/>
</dbReference>